<keyword evidence="5" id="KW-0238">DNA-binding</keyword>
<comment type="caution">
    <text evidence="9">The sequence shown here is derived from an EMBL/GenBank/DDBJ whole genome shotgun (WGS) entry which is preliminary data.</text>
</comment>
<dbReference type="InterPro" id="IPR013500">
    <property type="entry name" value="TopoI_cat_euk"/>
</dbReference>
<comment type="similarity">
    <text evidence="2">Belongs to the type IB topoisomerase family.</text>
</comment>
<gene>
    <name evidence="9" type="ORF">OJ962_26080</name>
</gene>
<dbReference type="Proteomes" id="UP001147700">
    <property type="component" value="Unassembled WGS sequence"/>
</dbReference>
<feature type="domain" description="DNA topoisomerase I catalytic core eukaryotic-type" evidence="7">
    <location>
        <begin position="82"/>
        <end position="288"/>
    </location>
</feature>
<dbReference type="Gene3D" id="3.90.15.10">
    <property type="entry name" value="Topoisomerase I, Chain A, domain 3"/>
    <property type="match status" value="1"/>
</dbReference>
<name>A0ABT4RQZ4_9ACTN</name>
<dbReference type="InterPro" id="IPR001631">
    <property type="entry name" value="TopoI"/>
</dbReference>
<dbReference type="InterPro" id="IPR011010">
    <property type="entry name" value="DNA_brk_join_enz"/>
</dbReference>
<evidence type="ECO:0000259" key="8">
    <source>
        <dbReference type="Pfam" id="PF21338"/>
    </source>
</evidence>
<evidence type="ECO:0000313" key="10">
    <source>
        <dbReference type="Proteomes" id="UP001147700"/>
    </source>
</evidence>
<sequence length="350" mass="39089">MARLRRADCSGPGITRKRAGKGFAYYDEDGERITETEVVDRIRELGIPPAWDQVWICPYPNGHLQATGIDAAGRKQYRYHEAWRTRRDAEKFEDMTRFARALPALREHVEADLTATDELTRERVLACAVRLLDRGFFRIGTEEYTQTNESYGLATIRKEHVTIADGQMIFDYPAKSGQRRVQAVADPLAMEIVGKLKRRRGGGPDLLAFKAGGHWCDIKSDDINAYLKEVTGGDFSAKDFRTWSATVLAAVALAVSGPAQGTKTSRQRAKTRAIKETARYLGNTPAVCRASYIDPRIFDAYDAGLVLDHQVLLEAAEPGQLPTQHPEIENAVLDLLNEKEESPRLEKLAA</sequence>
<protein>
    <recommendedName>
        <fullName evidence="3">DNA topoisomerase</fullName>
        <ecNumber evidence="3">5.6.2.1</ecNumber>
    </recommendedName>
</protein>
<feature type="domain" description="DNA topoisomerase IB N-terminal" evidence="8">
    <location>
        <begin position="22"/>
        <end position="70"/>
    </location>
</feature>
<dbReference type="InterPro" id="IPR049331">
    <property type="entry name" value="Top1B_N_bact"/>
</dbReference>
<keyword evidence="10" id="KW-1185">Reference proteome</keyword>
<keyword evidence="4" id="KW-0799">Topoisomerase</keyword>
<evidence type="ECO:0000256" key="5">
    <source>
        <dbReference type="ARBA" id="ARBA00023125"/>
    </source>
</evidence>
<evidence type="ECO:0000313" key="9">
    <source>
        <dbReference type="EMBL" id="MDA0140992.1"/>
    </source>
</evidence>
<comment type="catalytic activity">
    <reaction evidence="1">
        <text>ATP-independent breakage of single-stranded DNA, followed by passage and rejoining.</text>
        <dbReference type="EC" id="5.6.2.1"/>
    </reaction>
</comment>
<dbReference type="PROSITE" id="PS52038">
    <property type="entry name" value="TOPO_IB_2"/>
    <property type="match status" value="1"/>
</dbReference>
<dbReference type="SUPFAM" id="SSF55869">
    <property type="entry name" value="DNA topoisomerase I domain"/>
    <property type="match status" value="1"/>
</dbReference>
<keyword evidence="6" id="KW-0413">Isomerase</keyword>
<dbReference type="RefSeq" id="WP_202957706.1">
    <property type="nucleotide sequence ID" value="NZ_JAPCID010000048.1"/>
</dbReference>
<evidence type="ECO:0000256" key="6">
    <source>
        <dbReference type="ARBA" id="ARBA00023235"/>
    </source>
</evidence>
<dbReference type="PRINTS" id="PR00416">
    <property type="entry name" value="EUTPISMRASEI"/>
</dbReference>
<dbReference type="Pfam" id="PF01028">
    <property type="entry name" value="Topoisom_I"/>
    <property type="match status" value="1"/>
</dbReference>
<evidence type="ECO:0000259" key="7">
    <source>
        <dbReference type="Pfam" id="PF01028"/>
    </source>
</evidence>
<proteinExistence type="inferred from homology"/>
<dbReference type="InterPro" id="IPR035447">
    <property type="entry name" value="DNA_topo_I_N_sf"/>
</dbReference>
<dbReference type="EMBL" id="JAPCID010000048">
    <property type="protein sequence ID" value="MDA0140992.1"/>
    <property type="molecule type" value="Genomic_DNA"/>
</dbReference>
<reference evidence="9" key="1">
    <citation type="submission" date="2022-10" db="EMBL/GenBank/DDBJ databases">
        <title>The WGS of Solirubrobacter sp. CPCC 204708.</title>
        <authorList>
            <person name="Jiang Z."/>
        </authorList>
    </citation>
    <scope>NUCLEOTIDE SEQUENCE</scope>
    <source>
        <strain evidence="9">CPCC 204708</strain>
    </source>
</reference>
<evidence type="ECO:0000256" key="2">
    <source>
        <dbReference type="ARBA" id="ARBA00006645"/>
    </source>
</evidence>
<dbReference type="Gene3D" id="3.30.66.10">
    <property type="entry name" value="DNA topoisomerase I domain"/>
    <property type="match status" value="1"/>
</dbReference>
<dbReference type="Pfam" id="PF21338">
    <property type="entry name" value="Top1B_N_bact"/>
    <property type="match status" value="1"/>
</dbReference>
<dbReference type="InterPro" id="IPR014711">
    <property type="entry name" value="TopoI_cat_a-hlx-sub_euk"/>
</dbReference>
<dbReference type="SUPFAM" id="SSF56349">
    <property type="entry name" value="DNA breaking-rejoining enzymes"/>
    <property type="match status" value="1"/>
</dbReference>
<evidence type="ECO:0000256" key="4">
    <source>
        <dbReference type="ARBA" id="ARBA00023029"/>
    </source>
</evidence>
<evidence type="ECO:0000256" key="1">
    <source>
        <dbReference type="ARBA" id="ARBA00000213"/>
    </source>
</evidence>
<evidence type="ECO:0000256" key="3">
    <source>
        <dbReference type="ARBA" id="ARBA00012891"/>
    </source>
</evidence>
<organism evidence="9 10">
    <name type="scientific">Solirubrobacter deserti</name>
    <dbReference type="NCBI Taxonomy" id="2282478"/>
    <lineage>
        <taxon>Bacteria</taxon>
        <taxon>Bacillati</taxon>
        <taxon>Actinomycetota</taxon>
        <taxon>Thermoleophilia</taxon>
        <taxon>Solirubrobacterales</taxon>
        <taxon>Solirubrobacteraceae</taxon>
        <taxon>Solirubrobacter</taxon>
    </lineage>
</organism>
<accession>A0ABT4RQZ4</accession>
<dbReference type="EC" id="5.6.2.1" evidence="3"/>
<dbReference type="Gene3D" id="1.10.132.120">
    <property type="match status" value="1"/>
</dbReference>